<reference evidence="1" key="2">
    <citation type="journal article" date="2015" name="Data Brief">
        <title>Shoot transcriptome of the giant reed, Arundo donax.</title>
        <authorList>
            <person name="Barrero R.A."/>
            <person name="Guerrero F.D."/>
            <person name="Moolhuijzen P."/>
            <person name="Goolsby J.A."/>
            <person name="Tidwell J."/>
            <person name="Bellgard S.E."/>
            <person name="Bellgard M.I."/>
        </authorList>
    </citation>
    <scope>NUCLEOTIDE SEQUENCE</scope>
    <source>
        <tissue evidence="1">Shoot tissue taken approximately 20 cm above the soil surface</tissue>
    </source>
</reference>
<dbReference type="AlphaFoldDB" id="A0A0A9ENV1"/>
<organism evidence="1">
    <name type="scientific">Arundo donax</name>
    <name type="common">Giant reed</name>
    <name type="synonym">Donax arundinaceus</name>
    <dbReference type="NCBI Taxonomy" id="35708"/>
    <lineage>
        <taxon>Eukaryota</taxon>
        <taxon>Viridiplantae</taxon>
        <taxon>Streptophyta</taxon>
        <taxon>Embryophyta</taxon>
        <taxon>Tracheophyta</taxon>
        <taxon>Spermatophyta</taxon>
        <taxon>Magnoliopsida</taxon>
        <taxon>Liliopsida</taxon>
        <taxon>Poales</taxon>
        <taxon>Poaceae</taxon>
        <taxon>PACMAD clade</taxon>
        <taxon>Arundinoideae</taxon>
        <taxon>Arundineae</taxon>
        <taxon>Arundo</taxon>
    </lineage>
</organism>
<reference evidence="1" key="1">
    <citation type="submission" date="2014-09" db="EMBL/GenBank/DDBJ databases">
        <authorList>
            <person name="Magalhaes I.L.F."/>
            <person name="Oliveira U."/>
            <person name="Santos F.R."/>
            <person name="Vidigal T.H.D.A."/>
            <person name="Brescovit A.D."/>
            <person name="Santos A.J."/>
        </authorList>
    </citation>
    <scope>NUCLEOTIDE SEQUENCE</scope>
    <source>
        <tissue evidence="1">Shoot tissue taken approximately 20 cm above the soil surface</tissue>
    </source>
</reference>
<accession>A0A0A9ENV1</accession>
<evidence type="ECO:0000313" key="1">
    <source>
        <dbReference type="EMBL" id="JAE00654.1"/>
    </source>
</evidence>
<sequence>MLFCSWNCNIRFDENLEDEPERSALDVHLEKQFPVPQVLKLLFFYLDNGVACCY</sequence>
<name>A0A0A9ENV1_ARUDO</name>
<proteinExistence type="predicted"/>
<protein>
    <submittedName>
        <fullName evidence="1">Uncharacterized protein</fullName>
    </submittedName>
</protein>
<dbReference type="EMBL" id="GBRH01197242">
    <property type="protein sequence ID" value="JAE00654.1"/>
    <property type="molecule type" value="Transcribed_RNA"/>
</dbReference>